<dbReference type="Proteomes" id="UP000323506">
    <property type="component" value="Chromosome D13"/>
</dbReference>
<keyword evidence="2" id="KW-1185">Reference proteome</keyword>
<gene>
    <name evidence="1" type="ORF">ES288_D13G187800v1</name>
</gene>
<sequence length="63" mass="6991">MALFMPNSSFVACFTALVSNLKMGNSAIAGSIFSGYFIAQHKMPSYCIFIRYTSLFVQVIEII</sequence>
<organism evidence="1 2">
    <name type="scientific">Gossypium darwinii</name>
    <name type="common">Darwin's cotton</name>
    <name type="synonym">Gossypium barbadense var. darwinii</name>
    <dbReference type="NCBI Taxonomy" id="34276"/>
    <lineage>
        <taxon>Eukaryota</taxon>
        <taxon>Viridiplantae</taxon>
        <taxon>Streptophyta</taxon>
        <taxon>Embryophyta</taxon>
        <taxon>Tracheophyta</taxon>
        <taxon>Spermatophyta</taxon>
        <taxon>Magnoliopsida</taxon>
        <taxon>eudicotyledons</taxon>
        <taxon>Gunneridae</taxon>
        <taxon>Pentapetalae</taxon>
        <taxon>rosids</taxon>
        <taxon>malvids</taxon>
        <taxon>Malvales</taxon>
        <taxon>Malvaceae</taxon>
        <taxon>Malvoideae</taxon>
        <taxon>Gossypium</taxon>
    </lineage>
</organism>
<dbReference type="EMBL" id="CM017713">
    <property type="protein sequence ID" value="TYG38015.1"/>
    <property type="molecule type" value="Genomic_DNA"/>
</dbReference>
<proteinExistence type="predicted"/>
<name>A0A5D2A2Z3_GOSDA</name>
<reference evidence="1 2" key="1">
    <citation type="submission" date="2019-06" db="EMBL/GenBank/DDBJ databases">
        <title>WGS assembly of Gossypium darwinii.</title>
        <authorList>
            <person name="Chen Z.J."/>
            <person name="Sreedasyam A."/>
            <person name="Ando A."/>
            <person name="Song Q."/>
            <person name="De L."/>
            <person name="Hulse-Kemp A."/>
            <person name="Ding M."/>
            <person name="Ye W."/>
            <person name="Kirkbride R."/>
            <person name="Jenkins J."/>
            <person name="Plott C."/>
            <person name="Lovell J."/>
            <person name="Lin Y.-M."/>
            <person name="Vaughn R."/>
            <person name="Liu B."/>
            <person name="Li W."/>
            <person name="Simpson S."/>
            <person name="Scheffler B."/>
            <person name="Saski C."/>
            <person name="Grover C."/>
            <person name="Hu G."/>
            <person name="Conover J."/>
            <person name="Carlson J."/>
            <person name="Shu S."/>
            <person name="Boston L."/>
            <person name="Williams M."/>
            <person name="Peterson D."/>
            <person name="Mcgee K."/>
            <person name="Jones D."/>
            <person name="Wendel J."/>
            <person name="Stelly D."/>
            <person name="Grimwood J."/>
            <person name="Schmutz J."/>
        </authorList>
    </citation>
    <scope>NUCLEOTIDE SEQUENCE [LARGE SCALE GENOMIC DNA]</scope>
    <source>
        <strain evidence="1">1808015.09</strain>
    </source>
</reference>
<accession>A0A5D2A2Z3</accession>
<dbReference type="AlphaFoldDB" id="A0A5D2A2Z3"/>
<evidence type="ECO:0000313" key="1">
    <source>
        <dbReference type="EMBL" id="TYG38015.1"/>
    </source>
</evidence>
<evidence type="ECO:0000313" key="2">
    <source>
        <dbReference type="Proteomes" id="UP000323506"/>
    </source>
</evidence>
<protein>
    <submittedName>
        <fullName evidence="1">Uncharacterized protein</fullName>
    </submittedName>
</protein>